<evidence type="ECO:0008006" key="10">
    <source>
        <dbReference type="Google" id="ProtNLM"/>
    </source>
</evidence>
<evidence type="ECO:0000313" key="9">
    <source>
        <dbReference type="Proteomes" id="UP000326198"/>
    </source>
</evidence>
<dbReference type="PANTHER" id="PTHR15549:SF30">
    <property type="entry name" value="MID2 DOMAIN-CONTAINING PROTEIN"/>
    <property type="match status" value="1"/>
</dbReference>
<proteinExistence type="predicted"/>
<gene>
    <name evidence="8" type="ORF">BDV26DRAFT_255676</name>
</gene>
<evidence type="ECO:0000256" key="5">
    <source>
        <dbReference type="SAM" id="MobiDB-lite"/>
    </source>
</evidence>
<keyword evidence="9" id="KW-1185">Reference proteome</keyword>
<feature type="signal peptide" evidence="7">
    <location>
        <begin position="1"/>
        <end position="18"/>
    </location>
</feature>
<evidence type="ECO:0000256" key="2">
    <source>
        <dbReference type="ARBA" id="ARBA00022692"/>
    </source>
</evidence>
<keyword evidence="7" id="KW-0732">Signal</keyword>
<dbReference type="InterPro" id="IPR051694">
    <property type="entry name" value="Immunoregulatory_rcpt-like"/>
</dbReference>
<sequence length="264" mass="28756">MSRLWFTLAILAYSPVLAEPGIFYNPPTGGPIHVYKDNPVYELGQTVQLRWATSLEFLSLMLWQNDNPDYEWLQTNLTGVTTYNWVVSTQRDLKDGNVFFFQIRDANNLDSANLFASHYFNITKGGSDSTSTTTSSSTITTKPTATTMSSTLSLSMSTHATSSSASPTASPSSTGGTGLSAQATVGLGVGVGLGCAFVLSLGAVIWYFRRRIAQRRNLNPAPDYYSGNSTVFPKASQMIPLQQPSLAEVPGESRHHGMRYELQS</sequence>
<dbReference type="PANTHER" id="PTHR15549">
    <property type="entry name" value="PAIRED IMMUNOGLOBULIN-LIKE TYPE 2 RECEPTOR"/>
    <property type="match status" value="1"/>
</dbReference>
<dbReference type="GO" id="GO:0016020">
    <property type="term" value="C:membrane"/>
    <property type="evidence" value="ECO:0007669"/>
    <property type="project" value="UniProtKB-SubCell"/>
</dbReference>
<accession>A0A5N7BHP3</accession>
<dbReference type="Proteomes" id="UP000326198">
    <property type="component" value="Unassembled WGS sequence"/>
</dbReference>
<keyword evidence="2 6" id="KW-0812">Transmembrane</keyword>
<dbReference type="OrthoDB" id="4503744at2759"/>
<evidence type="ECO:0000256" key="4">
    <source>
        <dbReference type="ARBA" id="ARBA00023136"/>
    </source>
</evidence>
<evidence type="ECO:0000256" key="3">
    <source>
        <dbReference type="ARBA" id="ARBA00022989"/>
    </source>
</evidence>
<feature type="chain" id="PRO_5024881941" description="Mid2 domain-containing protein" evidence="7">
    <location>
        <begin position="19"/>
        <end position="264"/>
    </location>
</feature>
<protein>
    <recommendedName>
        <fullName evidence="10">Mid2 domain-containing protein</fullName>
    </recommendedName>
</protein>
<evidence type="ECO:0000256" key="7">
    <source>
        <dbReference type="SAM" id="SignalP"/>
    </source>
</evidence>
<feature type="region of interest" description="Disordered" evidence="5">
    <location>
        <begin position="245"/>
        <end position="264"/>
    </location>
</feature>
<dbReference type="EMBL" id="ML736172">
    <property type="protein sequence ID" value="KAE8381264.1"/>
    <property type="molecule type" value="Genomic_DNA"/>
</dbReference>
<evidence type="ECO:0000256" key="6">
    <source>
        <dbReference type="SAM" id="Phobius"/>
    </source>
</evidence>
<feature type="compositionally biased region" description="Basic and acidic residues" evidence="5">
    <location>
        <begin position="251"/>
        <end position="264"/>
    </location>
</feature>
<comment type="subcellular location">
    <subcellularLocation>
        <location evidence="1">Membrane</location>
        <topology evidence="1">Single-pass membrane protein</topology>
    </subcellularLocation>
</comment>
<evidence type="ECO:0000313" key="8">
    <source>
        <dbReference type="EMBL" id="KAE8381264.1"/>
    </source>
</evidence>
<keyword evidence="3 6" id="KW-1133">Transmembrane helix</keyword>
<feature type="transmembrane region" description="Helical" evidence="6">
    <location>
        <begin position="185"/>
        <end position="208"/>
    </location>
</feature>
<organism evidence="8 9">
    <name type="scientific">Aspergillus bertholletiae</name>
    <dbReference type="NCBI Taxonomy" id="1226010"/>
    <lineage>
        <taxon>Eukaryota</taxon>
        <taxon>Fungi</taxon>
        <taxon>Dikarya</taxon>
        <taxon>Ascomycota</taxon>
        <taxon>Pezizomycotina</taxon>
        <taxon>Eurotiomycetes</taxon>
        <taxon>Eurotiomycetidae</taxon>
        <taxon>Eurotiales</taxon>
        <taxon>Aspergillaceae</taxon>
        <taxon>Aspergillus</taxon>
        <taxon>Aspergillus subgen. Circumdati</taxon>
    </lineage>
</organism>
<keyword evidence="4 6" id="KW-0472">Membrane</keyword>
<evidence type="ECO:0000256" key="1">
    <source>
        <dbReference type="ARBA" id="ARBA00004167"/>
    </source>
</evidence>
<reference evidence="8 9" key="1">
    <citation type="submission" date="2019-04" db="EMBL/GenBank/DDBJ databases">
        <title>Friends and foes A comparative genomics studyof 23 Aspergillus species from section Flavi.</title>
        <authorList>
            <consortium name="DOE Joint Genome Institute"/>
            <person name="Kjaerbolling I."/>
            <person name="Vesth T."/>
            <person name="Frisvad J.C."/>
            <person name="Nybo J.L."/>
            <person name="Theobald S."/>
            <person name="Kildgaard S."/>
            <person name="Isbrandt T."/>
            <person name="Kuo A."/>
            <person name="Sato A."/>
            <person name="Lyhne E.K."/>
            <person name="Kogle M.E."/>
            <person name="Wiebenga A."/>
            <person name="Kun R.S."/>
            <person name="Lubbers R.J."/>
            <person name="Makela M.R."/>
            <person name="Barry K."/>
            <person name="Chovatia M."/>
            <person name="Clum A."/>
            <person name="Daum C."/>
            <person name="Haridas S."/>
            <person name="He G."/>
            <person name="LaButti K."/>
            <person name="Lipzen A."/>
            <person name="Mondo S."/>
            <person name="Riley R."/>
            <person name="Salamov A."/>
            <person name="Simmons B.A."/>
            <person name="Magnuson J.K."/>
            <person name="Henrissat B."/>
            <person name="Mortensen U.H."/>
            <person name="Larsen T.O."/>
            <person name="Devries R.P."/>
            <person name="Grigoriev I.V."/>
            <person name="Machida M."/>
            <person name="Baker S.E."/>
            <person name="Andersen M.R."/>
        </authorList>
    </citation>
    <scope>NUCLEOTIDE SEQUENCE [LARGE SCALE GENOMIC DNA]</scope>
    <source>
        <strain evidence="8 9">IBT 29228</strain>
    </source>
</reference>
<dbReference type="GO" id="GO:0071944">
    <property type="term" value="C:cell periphery"/>
    <property type="evidence" value="ECO:0007669"/>
    <property type="project" value="UniProtKB-ARBA"/>
</dbReference>
<name>A0A5N7BHP3_9EURO</name>
<dbReference type="AlphaFoldDB" id="A0A5N7BHP3"/>